<evidence type="ECO:0000313" key="4">
    <source>
        <dbReference type="Proteomes" id="UP000838412"/>
    </source>
</evidence>
<keyword evidence="1" id="KW-0472">Membrane</keyword>
<dbReference type="Proteomes" id="UP000838412">
    <property type="component" value="Chromosome 5"/>
</dbReference>
<dbReference type="AlphaFoldDB" id="A0A8K0EXK3"/>
<feature type="transmembrane region" description="Helical" evidence="1">
    <location>
        <begin position="25"/>
        <end position="53"/>
    </location>
</feature>
<keyword evidence="1" id="KW-1133">Transmembrane helix</keyword>
<feature type="transmembrane region" description="Helical" evidence="1">
    <location>
        <begin position="148"/>
        <end position="168"/>
    </location>
</feature>
<gene>
    <name evidence="3" type="primary">Hypp3334</name>
    <name evidence="3" type="ORF">BLAG_LOCUS19933</name>
</gene>
<reference evidence="3" key="1">
    <citation type="submission" date="2022-01" db="EMBL/GenBank/DDBJ databases">
        <authorList>
            <person name="Braso-Vives M."/>
        </authorList>
    </citation>
    <scope>NUCLEOTIDE SEQUENCE</scope>
</reference>
<feature type="domain" description="Acyltransferase 3" evidence="2">
    <location>
        <begin position="24"/>
        <end position="341"/>
    </location>
</feature>
<accession>A0A8K0EXK3</accession>
<keyword evidence="4" id="KW-1185">Reference proteome</keyword>
<feature type="transmembrane region" description="Helical" evidence="1">
    <location>
        <begin position="180"/>
        <end position="202"/>
    </location>
</feature>
<dbReference type="GO" id="GO:0016747">
    <property type="term" value="F:acyltransferase activity, transferring groups other than amino-acyl groups"/>
    <property type="evidence" value="ECO:0007669"/>
    <property type="project" value="InterPro"/>
</dbReference>
<sequence length="370" mass="42544">MDFYGDNVANIGNRSEYDVRGQERWFVIIAAYDLAVDAFLVLSGFLVSHVLLVQLKKRDGEFTWRDLGLHYLHRYWRLTPIYLAVMLVYLPFDKGCRNYWWTNLLYINNHFMEPEQQCTGSSWYLGVDMQLHIIAPALIISQYKKPQMGIIVNLLLVVLSWACSLWPLNTIAEQVGCVNYYFWAPARMGPYIMGILLAYLLFKTRSTVPNTRATKAWMSVGWAIGTSLVAVLVGAPSVFRASDPEVTWMRSSFERLLFSSAICWVIYACCVGYGGIISEFLSWKVWLPLSRLSYVAYLMHPLVLYAFYGHYRGPIFYSGYTWFILFAGLSVWIFTGAFVFSVGVEMPFTALGKHILPRRHGRKHEDVKAT</sequence>
<proteinExistence type="predicted"/>
<feature type="transmembrane region" description="Helical" evidence="1">
    <location>
        <begin position="214"/>
        <end position="236"/>
    </location>
</feature>
<dbReference type="OrthoDB" id="10054558at2759"/>
<dbReference type="PANTHER" id="PTHR11161:SF0">
    <property type="entry name" value="O-ACYLTRANSFERASE LIKE PROTEIN"/>
    <property type="match status" value="1"/>
</dbReference>
<feature type="transmembrane region" description="Helical" evidence="1">
    <location>
        <begin position="320"/>
        <end position="344"/>
    </location>
</feature>
<name>A0A8K0EXK3_BRALA</name>
<dbReference type="Pfam" id="PF01757">
    <property type="entry name" value="Acyl_transf_3"/>
    <property type="match status" value="1"/>
</dbReference>
<organism evidence="3 4">
    <name type="scientific">Branchiostoma lanceolatum</name>
    <name type="common">Common lancelet</name>
    <name type="synonym">Amphioxus lanceolatum</name>
    <dbReference type="NCBI Taxonomy" id="7740"/>
    <lineage>
        <taxon>Eukaryota</taxon>
        <taxon>Metazoa</taxon>
        <taxon>Chordata</taxon>
        <taxon>Cephalochordata</taxon>
        <taxon>Leptocardii</taxon>
        <taxon>Amphioxiformes</taxon>
        <taxon>Branchiostomatidae</taxon>
        <taxon>Branchiostoma</taxon>
    </lineage>
</organism>
<feature type="transmembrane region" description="Helical" evidence="1">
    <location>
        <begin position="74"/>
        <end position="92"/>
    </location>
</feature>
<evidence type="ECO:0000256" key="1">
    <source>
        <dbReference type="SAM" id="Phobius"/>
    </source>
</evidence>
<dbReference type="InterPro" id="IPR002656">
    <property type="entry name" value="Acyl_transf_3_dom"/>
</dbReference>
<evidence type="ECO:0000259" key="2">
    <source>
        <dbReference type="Pfam" id="PF01757"/>
    </source>
</evidence>
<protein>
    <submittedName>
        <fullName evidence="3">Hypp3334 protein</fullName>
    </submittedName>
</protein>
<keyword evidence="1" id="KW-0812">Transmembrane</keyword>
<evidence type="ECO:0000313" key="3">
    <source>
        <dbReference type="EMBL" id="CAH1266283.1"/>
    </source>
</evidence>
<feature type="transmembrane region" description="Helical" evidence="1">
    <location>
        <begin position="256"/>
        <end position="277"/>
    </location>
</feature>
<feature type="transmembrane region" description="Helical" evidence="1">
    <location>
        <begin position="289"/>
        <end position="308"/>
    </location>
</feature>
<dbReference type="InterPro" id="IPR052728">
    <property type="entry name" value="O2_lipid_transport_reg"/>
</dbReference>
<dbReference type="PANTHER" id="PTHR11161">
    <property type="entry name" value="O-ACYLTRANSFERASE"/>
    <property type="match status" value="1"/>
</dbReference>
<dbReference type="EMBL" id="OV696690">
    <property type="protein sequence ID" value="CAH1266283.1"/>
    <property type="molecule type" value="Genomic_DNA"/>
</dbReference>